<keyword evidence="10 12" id="KW-0472">Membrane</keyword>
<comment type="pathway">
    <text evidence="2">Protein modification; protein glycosylation.</text>
</comment>
<keyword evidence="7" id="KW-0735">Signal-anchor</keyword>
<dbReference type="SUPFAM" id="SSF53756">
    <property type="entry name" value="UDP-Glycosyltransferase/glycogen phosphorylase"/>
    <property type="match status" value="1"/>
</dbReference>
<evidence type="ECO:0000256" key="10">
    <source>
        <dbReference type="ARBA" id="ARBA00023136"/>
    </source>
</evidence>
<dbReference type="GO" id="GO:0032580">
    <property type="term" value="C:Golgi cisterna membrane"/>
    <property type="evidence" value="ECO:0007669"/>
    <property type="project" value="UniProtKB-SubCell"/>
</dbReference>
<evidence type="ECO:0000256" key="1">
    <source>
        <dbReference type="ARBA" id="ARBA00004447"/>
    </source>
</evidence>
<comment type="similarity">
    <text evidence="3 12">Belongs to the glycosyltransferase 10 family.</text>
</comment>
<keyword evidence="11" id="KW-0325">Glycoprotein</keyword>
<dbReference type="RefSeq" id="XP_030380272.1">
    <property type="nucleotide sequence ID" value="XM_030524412.1"/>
</dbReference>
<evidence type="ECO:0000313" key="16">
    <source>
        <dbReference type="RefSeq" id="XP_030380272.1"/>
    </source>
</evidence>
<dbReference type="GeneID" id="115628346"/>
<dbReference type="PANTHER" id="PTHR48438:SF1">
    <property type="entry name" value="ALPHA-(1,3)-FUCOSYLTRANSFERASE C-RELATED"/>
    <property type="match status" value="1"/>
</dbReference>
<evidence type="ECO:0000256" key="5">
    <source>
        <dbReference type="ARBA" id="ARBA00022679"/>
    </source>
</evidence>
<dbReference type="EC" id="2.4.1.-" evidence="12"/>
<keyword evidence="4 12" id="KW-0328">Glycosyltransferase</keyword>
<evidence type="ECO:0000256" key="8">
    <source>
        <dbReference type="ARBA" id="ARBA00022989"/>
    </source>
</evidence>
<dbReference type="InterPro" id="IPR055270">
    <property type="entry name" value="Glyco_tran_10_C"/>
</dbReference>
<reference evidence="16" key="1">
    <citation type="submission" date="2025-08" db="UniProtKB">
        <authorList>
            <consortium name="RefSeq"/>
        </authorList>
    </citation>
    <scope>IDENTIFICATION</scope>
    <source>
        <strain evidence="16">11010-0011.00</strain>
        <tissue evidence="16">Whole body</tissue>
    </source>
</reference>
<organism evidence="15 16">
    <name type="scientific">Drosophila lebanonensis</name>
    <name type="common">Fruit fly</name>
    <name type="synonym">Scaptodrosophila lebanonensis</name>
    <dbReference type="NCBI Taxonomy" id="7225"/>
    <lineage>
        <taxon>Eukaryota</taxon>
        <taxon>Metazoa</taxon>
        <taxon>Ecdysozoa</taxon>
        <taxon>Arthropoda</taxon>
        <taxon>Hexapoda</taxon>
        <taxon>Insecta</taxon>
        <taxon>Pterygota</taxon>
        <taxon>Neoptera</taxon>
        <taxon>Endopterygota</taxon>
        <taxon>Diptera</taxon>
        <taxon>Brachycera</taxon>
        <taxon>Muscomorpha</taxon>
        <taxon>Ephydroidea</taxon>
        <taxon>Drosophilidae</taxon>
        <taxon>Scaptodrosophila</taxon>
    </lineage>
</organism>
<dbReference type="Pfam" id="PF00852">
    <property type="entry name" value="Glyco_transf_10"/>
    <property type="match status" value="1"/>
</dbReference>
<protein>
    <recommendedName>
        <fullName evidence="12">Fucosyltransferase</fullName>
        <ecNumber evidence="12">2.4.1.-</ecNumber>
    </recommendedName>
</protein>
<dbReference type="OrthoDB" id="427096at2759"/>
<dbReference type="UniPathway" id="UPA00378"/>
<keyword evidence="6 12" id="KW-0812">Transmembrane</keyword>
<evidence type="ECO:0000256" key="9">
    <source>
        <dbReference type="ARBA" id="ARBA00023034"/>
    </source>
</evidence>
<gene>
    <name evidence="16" type="primary">LOC115628346</name>
</gene>
<keyword evidence="8 12" id="KW-1133">Transmembrane helix</keyword>
<dbReference type="InterPro" id="IPR031481">
    <property type="entry name" value="Glyco_tran_10_N"/>
</dbReference>
<evidence type="ECO:0000256" key="11">
    <source>
        <dbReference type="ARBA" id="ARBA00023180"/>
    </source>
</evidence>
<dbReference type="GO" id="GO:0008417">
    <property type="term" value="F:fucosyltransferase activity"/>
    <property type="evidence" value="ECO:0007669"/>
    <property type="project" value="InterPro"/>
</dbReference>
<feature type="transmembrane region" description="Helical" evidence="12">
    <location>
        <begin position="71"/>
        <end position="90"/>
    </location>
</feature>
<dbReference type="AlphaFoldDB" id="A0A6J2TZL7"/>
<sequence length="427" mass="50290">MLINEIRRYREFQEKHSTHYRNKMEAAFKEKTDVSENSFDSDLNILPPPRRSVVSRHNLNRQRESTYRYATVLKVAVAVLFICSILRLVAYQRIEETNELPSRAILLWNSQMPARSPQNRWWTYSECGCVITTERNYSNRAFDAIVFNGDKKYTLDNLQTVQRQPRFIAVFAASRPLNRIAAPLKLTTVPLYNLTMTYRQDSDIIWTQYYFAIKYSRHRELNFSAPIENFLEIMPSLEATELRNKLNKKDRLAFHIINEVNENSKEQSNYLEEMRKHTTLDAYEDCDLSNGCDMYKFLLIFESTACPDYIPPQFYVALNNYVVPVIIGSINLGKLVPEGIYILGSQFASPRDLAEYLNGLEGYSEQYNNFFWWHLKYQLMPNNLPYCDLCRVLRGAQGLQISQRYHSDVGNEFRQWWTDYQCPPVSY</sequence>
<dbReference type="Pfam" id="PF17039">
    <property type="entry name" value="Glyco_tran_10_N"/>
    <property type="match status" value="1"/>
</dbReference>
<evidence type="ECO:0000259" key="14">
    <source>
        <dbReference type="Pfam" id="PF17039"/>
    </source>
</evidence>
<keyword evidence="5 12" id="KW-0808">Transferase</keyword>
<name>A0A6J2TZL7_DROLE</name>
<comment type="subcellular location">
    <subcellularLocation>
        <location evidence="1 12">Golgi apparatus</location>
        <location evidence="1 12">Golgi stack membrane</location>
        <topology evidence="1 12">Single-pass type II membrane protein</topology>
    </subcellularLocation>
</comment>
<evidence type="ECO:0000256" key="7">
    <source>
        <dbReference type="ARBA" id="ARBA00022968"/>
    </source>
</evidence>
<evidence type="ECO:0000256" key="4">
    <source>
        <dbReference type="ARBA" id="ARBA00022676"/>
    </source>
</evidence>
<dbReference type="Proteomes" id="UP000504634">
    <property type="component" value="Unplaced"/>
</dbReference>
<evidence type="ECO:0000259" key="13">
    <source>
        <dbReference type="Pfam" id="PF00852"/>
    </source>
</evidence>
<dbReference type="Gene3D" id="3.40.50.11660">
    <property type="entry name" value="Glycosyl transferase family 10, C-terminal domain"/>
    <property type="match status" value="1"/>
</dbReference>
<dbReference type="PANTHER" id="PTHR48438">
    <property type="entry name" value="ALPHA-(1,3)-FUCOSYLTRANSFERASE C-RELATED"/>
    <property type="match status" value="1"/>
</dbReference>
<feature type="domain" description="Fucosyltransferase C-terminal" evidence="13">
    <location>
        <begin position="247"/>
        <end position="397"/>
    </location>
</feature>
<feature type="domain" description="Fucosyltransferase N-terminal" evidence="14">
    <location>
        <begin position="103"/>
        <end position="206"/>
    </location>
</feature>
<proteinExistence type="inferred from homology"/>
<evidence type="ECO:0000256" key="2">
    <source>
        <dbReference type="ARBA" id="ARBA00004922"/>
    </source>
</evidence>
<keyword evidence="9 12" id="KW-0333">Golgi apparatus</keyword>
<dbReference type="InterPro" id="IPR038577">
    <property type="entry name" value="GT10-like_C_sf"/>
</dbReference>
<dbReference type="InterPro" id="IPR001503">
    <property type="entry name" value="Glyco_trans_10"/>
</dbReference>
<accession>A0A6J2TZL7</accession>
<evidence type="ECO:0000256" key="12">
    <source>
        <dbReference type="RuleBase" id="RU003832"/>
    </source>
</evidence>
<evidence type="ECO:0000256" key="3">
    <source>
        <dbReference type="ARBA" id="ARBA00008919"/>
    </source>
</evidence>
<evidence type="ECO:0000256" key="6">
    <source>
        <dbReference type="ARBA" id="ARBA00022692"/>
    </source>
</evidence>
<keyword evidence="15" id="KW-1185">Reference proteome</keyword>
<evidence type="ECO:0000313" key="15">
    <source>
        <dbReference type="Proteomes" id="UP000504634"/>
    </source>
</evidence>